<comment type="caution">
    <text evidence="1">The sequence shown here is derived from an EMBL/GenBank/DDBJ whole genome shotgun (WGS) entry which is preliminary data.</text>
</comment>
<accession>A0AAV6TL28</accession>
<dbReference type="Proteomes" id="UP000827092">
    <property type="component" value="Unassembled WGS sequence"/>
</dbReference>
<reference evidence="1 2" key="1">
    <citation type="journal article" date="2022" name="Nat. Ecol. Evol.">
        <title>A masculinizing supergene underlies an exaggerated male reproductive morph in a spider.</title>
        <authorList>
            <person name="Hendrickx F."/>
            <person name="De Corte Z."/>
            <person name="Sonet G."/>
            <person name="Van Belleghem S.M."/>
            <person name="Kostlbacher S."/>
            <person name="Vangestel C."/>
        </authorList>
    </citation>
    <scope>NUCLEOTIDE SEQUENCE [LARGE SCALE GENOMIC DNA]</scope>
    <source>
        <strain evidence="1">W744_W776</strain>
    </source>
</reference>
<dbReference type="AlphaFoldDB" id="A0AAV6TL28"/>
<evidence type="ECO:0000313" key="1">
    <source>
        <dbReference type="EMBL" id="KAG8172477.1"/>
    </source>
</evidence>
<name>A0AAV6TL28_9ARAC</name>
<organism evidence="1 2">
    <name type="scientific">Oedothorax gibbosus</name>
    <dbReference type="NCBI Taxonomy" id="931172"/>
    <lineage>
        <taxon>Eukaryota</taxon>
        <taxon>Metazoa</taxon>
        <taxon>Ecdysozoa</taxon>
        <taxon>Arthropoda</taxon>
        <taxon>Chelicerata</taxon>
        <taxon>Arachnida</taxon>
        <taxon>Araneae</taxon>
        <taxon>Araneomorphae</taxon>
        <taxon>Entelegynae</taxon>
        <taxon>Araneoidea</taxon>
        <taxon>Linyphiidae</taxon>
        <taxon>Erigoninae</taxon>
        <taxon>Oedothorax</taxon>
    </lineage>
</organism>
<proteinExistence type="predicted"/>
<dbReference type="EMBL" id="JAFNEN010002669">
    <property type="protein sequence ID" value="KAG8172477.1"/>
    <property type="molecule type" value="Genomic_DNA"/>
</dbReference>
<protein>
    <submittedName>
        <fullName evidence="1">Uncharacterized protein</fullName>
    </submittedName>
</protein>
<keyword evidence="2" id="KW-1185">Reference proteome</keyword>
<sequence length="82" mass="9246">MPYGAFMPKPVAVGEFGVFQQKHQRRSSKVLRIPHLYFCRGGTRQARVISATGNFRGPAFYGHPCKDKRHSGFNNQEGKNPP</sequence>
<evidence type="ECO:0000313" key="2">
    <source>
        <dbReference type="Proteomes" id="UP000827092"/>
    </source>
</evidence>
<gene>
    <name evidence="1" type="ORF">JTE90_027463</name>
</gene>